<evidence type="ECO:0000256" key="1">
    <source>
        <dbReference type="ARBA" id="ARBA00010634"/>
    </source>
</evidence>
<accession>A0A0K2GJ00</accession>
<dbReference type="AlphaFoldDB" id="A0A0K2GJ00"/>
<keyword evidence="5" id="KW-1185">Reference proteome</keyword>
<organism evidence="4 5">
    <name type="scientific">Nitrospira moscoviensis</name>
    <dbReference type="NCBI Taxonomy" id="42253"/>
    <lineage>
        <taxon>Bacteria</taxon>
        <taxon>Pseudomonadati</taxon>
        <taxon>Nitrospirota</taxon>
        <taxon>Nitrospiria</taxon>
        <taxon>Nitrospirales</taxon>
        <taxon>Nitrospiraceae</taxon>
        <taxon>Nitrospira</taxon>
    </lineage>
</organism>
<dbReference type="PATRIC" id="fig|42253.5.peg.4487"/>
<dbReference type="STRING" id="42253.NITMOv2_4549"/>
<dbReference type="PANTHER" id="PTHR30035">
    <property type="entry name" value="LIPOPROTEIN VACJ-RELATED"/>
    <property type="match status" value="1"/>
</dbReference>
<evidence type="ECO:0000313" key="4">
    <source>
        <dbReference type="EMBL" id="ALA60923.1"/>
    </source>
</evidence>
<gene>
    <name evidence="4" type="ORF">NITMOv2_4549</name>
</gene>
<dbReference type="EMBL" id="CP011801">
    <property type="protein sequence ID" value="ALA60923.1"/>
    <property type="molecule type" value="Genomic_DNA"/>
</dbReference>
<keyword evidence="2" id="KW-0732">Signal</keyword>
<sequence length="299" mass="32997">MTIKSGTRATDDRGMMYGMILLAGLLWLTGCAGQRSAANDASLHPPALGTRPVPQETPTAETGAPPEDFDPFAKPGEEGLEEYDPWEPLNTKIFEFNRQVDRWILKPVAKGYNFVVPNPVQVGVRNFFYNLRFPPRFFNNIFQGKLKGAGIEAGRFLVNTTAGIGGFIDVAQHLDLRTPEEDTGQTLGFYGVGPGPYIVLPLLPPFTARDLLGYAGDIFLNPINWLVAPIIEVDGVPSVIAHKNRTTTTVVQLSGRTYEIVNDRSLNLEKFQGVEEATLDLYTAVRNAYLQTRAKAIRE</sequence>
<proteinExistence type="inferred from homology"/>
<dbReference type="GO" id="GO:0016020">
    <property type="term" value="C:membrane"/>
    <property type="evidence" value="ECO:0007669"/>
    <property type="project" value="InterPro"/>
</dbReference>
<dbReference type="PRINTS" id="PR01805">
    <property type="entry name" value="VACJLIPOPROT"/>
</dbReference>
<dbReference type="PANTHER" id="PTHR30035:SF3">
    <property type="entry name" value="INTERMEMBRANE PHOSPHOLIPID TRANSPORT SYSTEM LIPOPROTEIN MLAA"/>
    <property type="match status" value="1"/>
</dbReference>
<dbReference type="PROSITE" id="PS51257">
    <property type="entry name" value="PROKAR_LIPOPROTEIN"/>
    <property type="match status" value="1"/>
</dbReference>
<dbReference type="InterPro" id="IPR007428">
    <property type="entry name" value="MlaA"/>
</dbReference>
<dbReference type="KEGG" id="nmv:NITMOv2_4549"/>
<name>A0A0K2GJ00_NITMO</name>
<dbReference type="GO" id="GO:0120010">
    <property type="term" value="P:intermembrane phospholipid transfer"/>
    <property type="evidence" value="ECO:0007669"/>
    <property type="project" value="TreeGrafter"/>
</dbReference>
<protein>
    <submittedName>
        <fullName evidence="4">Putative VacJ-like lipoprotein</fullName>
    </submittedName>
</protein>
<dbReference type="SMR" id="A0A0K2GJ00"/>
<dbReference type="RefSeq" id="WP_053381700.1">
    <property type="nucleotide sequence ID" value="NZ_CP011801.1"/>
</dbReference>
<dbReference type="Pfam" id="PF04333">
    <property type="entry name" value="MlaA"/>
    <property type="match status" value="1"/>
</dbReference>
<evidence type="ECO:0000256" key="2">
    <source>
        <dbReference type="ARBA" id="ARBA00022729"/>
    </source>
</evidence>
<reference evidence="4 5" key="1">
    <citation type="journal article" date="2015" name="Proc. Natl. Acad. Sci. U.S.A.">
        <title>Expanded metabolic versatility of ubiquitous nitrite-oxidizing bacteria from the genus Nitrospira.</title>
        <authorList>
            <person name="Koch H."/>
            <person name="Lucker S."/>
            <person name="Albertsen M."/>
            <person name="Kitzinger K."/>
            <person name="Herbold C."/>
            <person name="Spieck E."/>
            <person name="Nielsen P.H."/>
            <person name="Wagner M."/>
            <person name="Daims H."/>
        </authorList>
    </citation>
    <scope>NUCLEOTIDE SEQUENCE [LARGE SCALE GENOMIC DNA]</scope>
    <source>
        <strain evidence="4 5">NSP M-1</strain>
    </source>
</reference>
<evidence type="ECO:0000313" key="5">
    <source>
        <dbReference type="Proteomes" id="UP000069205"/>
    </source>
</evidence>
<dbReference type="OrthoDB" id="9785326at2"/>
<comment type="similarity">
    <text evidence="1">Belongs to the MlaA family.</text>
</comment>
<feature type="region of interest" description="Disordered" evidence="3">
    <location>
        <begin position="39"/>
        <end position="77"/>
    </location>
</feature>
<keyword evidence="4" id="KW-0449">Lipoprotein</keyword>
<evidence type="ECO:0000256" key="3">
    <source>
        <dbReference type="SAM" id="MobiDB-lite"/>
    </source>
</evidence>
<dbReference type="Proteomes" id="UP000069205">
    <property type="component" value="Chromosome"/>
</dbReference>